<dbReference type="Proteomes" id="UP000190044">
    <property type="component" value="Unassembled WGS sequence"/>
</dbReference>
<gene>
    <name evidence="5" type="ORF">SAMN06295937_101716</name>
</gene>
<dbReference type="Pfam" id="PF05853">
    <property type="entry name" value="BKACE"/>
    <property type="match status" value="1"/>
</dbReference>
<evidence type="ECO:0000313" key="5">
    <source>
        <dbReference type="EMBL" id="SKB76200.1"/>
    </source>
</evidence>
<dbReference type="InterPro" id="IPR008567">
    <property type="entry name" value="BKACE"/>
</dbReference>
<dbReference type="PANTHER" id="PTHR37418">
    <property type="entry name" value="3-KETO-5-AMINOHEXANOATE CLEAVAGE ENZYME-RELATED"/>
    <property type="match status" value="1"/>
</dbReference>
<dbReference type="PANTHER" id="PTHR37418:SF2">
    <property type="entry name" value="3-KETO-5-AMINOHEXANOATE CLEAVAGE ENZYME"/>
    <property type="match status" value="1"/>
</dbReference>
<dbReference type="InterPro" id="IPR013785">
    <property type="entry name" value="Aldolase_TIM"/>
</dbReference>
<dbReference type="OrthoDB" id="9805277at2"/>
<protein>
    <submittedName>
        <fullName evidence="5">3-keto-5-aminohexanoate cleavage enzyme</fullName>
    </submittedName>
</protein>
<dbReference type="RefSeq" id="WP_079639295.1">
    <property type="nucleotide sequence ID" value="NZ_FUYP01000017.1"/>
</dbReference>
<evidence type="ECO:0000256" key="4">
    <source>
        <dbReference type="ARBA" id="ARBA00022833"/>
    </source>
</evidence>
<evidence type="ECO:0000256" key="1">
    <source>
        <dbReference type="ARBA" id="ARBA00001947"/>
    </source>
</evidence>
<name>A0A1T5DXD3_9SPHN</name>
<proteinExistence type="predicted"/>
<evidence type="ECO:0000256" key="3">
    <source>
        <dbReference type="ARBA" id="ARBA00022723"/>
    </source>
</evidence>
<comment type="cofactor">
    <cofactor evidence="1">
        <name>Zn(2+)</name>
        <dbReference type="ChEBI" id="CHEBI:29105"/>
    </cofactor>
</comment>
<keyword evidence="2" id="KW-0808">Transferase</keyword>
<dbReference type="AlphaFoldDB" id="A0A1T5DXD3"/>
<keyword evidence="6" id="KW-1185">Reference proteome</keyword>
<dbReference type="GO" id="GO:0043720">
    <property type="term" value="F:3-keto-5-aminohexanoate cleavage activity"/>
    <property type="evidence" value="ECO:0007669"/>
    <property type="project" value="InterPro"/>
</dbReference>
<evidence type="ECO:0000256" key="2">
    <source>
        <dbReference type="ARBA" id="ARBA00022679"/>
    </source>
</evidence>
<organism evidence="5 6">
    <name type="scientific">Sphingopyxis flava</name>
    <dbReference type="NCBI Taxonomy" id="1507287"/>
    <lineage>
        <taxon>Bacteria</taxon>
        <taxon>Pseudomonadati</taxon>
        <taxon>Pseudomonadota</taxon>
        <taxon>Alphaproteobacteria</taxon>
        <taxon>Sphingomonadales</taxon>
        <taxon>Sphingomonadaceae</taxon>
        <taxon>Sphingopyxis</taxon>
    </lineage>
</organism>
<reference evidence="6" key="1">
    <citation type="submission" date="2017-02" db="EMBL/GenBank/DDBJ databases">
        <authorList>
            <person name="Varghese N."/>
            <person name="Submissions S."/>
        </authorList>
    </citation>
    <scope>NUCLEOTIDE SEQUENCE [LARGE SCALE GENOMIC DNA]</scope>
    <source>
        <strain evidence="6">R11H</strain>
    </source>
</reference>
<accession>A0A1T5DXD3</accession>
<dbReference type="Gene3D" id="3.20.20.70">
    <property type="entry name" value="Aldolase class I"/>
    <property type="match status" value="1"/>
</dbReference>
<keyword evidence="4" id="KW-0862">Zinc</keyword>
<evidence type="ECO:0000313" key="6">
    <source>
        <dbReference type="Proteomes" id="UP000190044"/>
    </source>
</evidence>
<dbReference type="EMBL" id="FUYP01000017">
    <property type="protein sequence ID" value="SKB76200.1"/>
    <property type="molecule type" value="Genomic_DNA"/>
</dbReference>
<dbReference type="GO" id="GO:0046872">
    <property type="term" value="F:metal ion binding"/>
    <property type="evidence" value="ECO:0007669"/>
    <property type="project" value="UniProtKB-KW"/>
</dbReference>
<keyword evidence="3" id="KW-0479">Metal-binding</keyword>
<sequence length="306" mass="33517">MQNKDKLIVVAALNGGMQRDREGAKVPITPAEIAEESYRVWQAGASVVHIHARDEEGRNSSDKKIFAEIIARIRDKCDILVQTTNGIGVRYDKATGQLIWPRDEERLGLLDLEPRQDLFGIACGSGDFYNPEGGYTTETPFVNSLELVSETVRRVHEMGSVVEFEVPHAAVLHRMLRVAATGAFDPEQSNLWILHGSGFGNSPPLASHFTFAVQESRRLYPNSLWGATATGKDMFRMCTLGISMGGDSVRVGFEDNIYMPDGTPARTNADQVDAIVEIAKIWGREPASVPEARRIFGLGGEDAGSA</sequence>